<reference evidence="7 8" key="1">
    <citation type="submission" date="2018-04" db="EMBL/GenBank/DDBJ databases">
        <title>Genome sequencing of Flavobacterium sp. HYN0048.</title>
        <authorList>
            <person name="Yi H."/>
            <person name="Baek C."/>
        </authorList>
    </citation>
    <scope>NUCLEOTIDE SEQUENCE [LARGE SCALE GENOMIC DNA]</scope>
    <source>
        <strain evidence="7 8">HYN0048</strain>
    </source>
</reference>
<dbReference type="PANTHER" id="PTHR38480">
    <property type="entry name" value="SLR0254 PROTEIN"/>
    <property type="match status" value="1"/>
</dbReference>
<feature type="transmembrane region" description="Helical" evidence="5">
    <location>
        <begin position="59"/>
        <end position="80"/>
    </location>
</feature>
<sequence>MTQLSITTTQNVTINFTAASLGVRILALLADLLILFAYLTFIYWLLYSVLDLDELMLDWDYWSVAAVNAVILLPAMFYTLTMESIFEGQTFGKRLLKLKVVKIEGYQADFGDYLIRWLLRTIDLFFLFGLIGLITALVTKNTQRLGDLAAGTAVITLKNNISIDHTILREIDARYVPTYPTVIQLTDNDIRIIRETYDVAVKDRDYNIFAKLRAKIEEVTGIRNQSGNDETFIGIILMDYNYYTQKM</sequence>
<dbReference type="RefSeq" id="WP_108373044.1">
    <property type="nucleotide sequence ID" value="NZ_CP028811.1"/>
</dbReference>
<dbReference type="OrthoDB" id="9814143at2"/>
<evidence type="ECO:0000256" key="5">
    <source>
        <dbReference type="SAM" id="Phobius"/>
    </source>
</evidence>
<keyword evidence="2 5" id="KW-0812">Transmembrane</keyword>
<evidence type="ECO:0000256" key="2">
    <source>
        <dbReference type="ARBA" id="ARBA00022692"/>
    </source>
</evidence>
<dbReference type="KEGG" id="fmg:HYN48_14645"/>
<keyword evidence="4 5" id="KW-0472">Membrane</keyword>
<evidence type="ECO:0000256" key="3">
    <source>
        <dbReference type="ARBA" id="ARBA00022989"/>
    </source>
</evidence>
<organism evidence="7 8">
    <name type="scientific">Flavobacterium magnum</name>
    <dbReference type="NCBI Taxonomy" id="2162713"/>
    <lineage>
        <taxon>Bacteria</taxon>
        <taxon>Pseudomonadati</taxon>
        <taxon>Bacteroidota</taxon>
        <taxon>Flavobacteriia</taxon>
        <taxon>Flavobacteriales</taxon>
        <taxon>Flavobacteriaceae</taxon>
        <taxon>Flavobacterium</taxon>
    </lineage>
</organism>
<feature type="domain" description="RDD" evidence="6">
    <location>
        <begin position="19"/>
        <end position="151"/>
    </location>
</feature>
<name>A0A2S0RHS6_9FLAO</name>
<feature type="transmembrane region" description="Helical" evidence="5">
    <location>
        <begin position="117"/>
        <end position="138"/>
    </location>
</feature>
<proteinExistence type="predicted"/>
<keyword evidence="3 5" id="KW-1133">Transmembrane helix</keyword>
<feature type="transmembrane region" description="Helical" evidence="5">
    <location>
        <begin position="25"/>
        <end position="47"/>
    </location>
</feature>
<dbReference type="Proteomes" id="UP000244193">
    <property type="component" value="Chromosome"/>
</dbReference>
<keyword evidence="8" id="KW-1185">Reference proteome</keyword>
<dbReference type="InterPro" id="IPR010432">
    <property type="entry name" value="RDD"/>
</dbReference>
<gene>
    <name evidence="7" type="ORF">HYN48_14645</name>
</gene>
<dbReference type="Pfam" id="PF06271">
    <property type="entry name" value="RDD"/>
    <property type="match status" value="1"/>
</dbReference>
<dbReference type="PANTHER" id="PTHR38480:SF1">
    <property type="entry name" value="SLR0254 PROTEIN"/>
    <property type="match status" value="1"/>
</dbReference>
<evidence type="ECO:0000313" key="8">
    <source>
        <dbReference type="Proteomes" id="UP000244193"/>
    </source>
</evidence>
<evidence type="ECO:0000256" key="1">
    <source>
        <dbReference type="ARBA" id="ARBA00004141"/>
    </source>
</evidence>
<protein>
    <submittedName>
        <fullName evidence="7">RDD family protein</fullName>
    </submittedName>
</protein>
<evidence type="ECO:0000259" key="6">
    <source>
        <dbReference type="Pfam" id="PF06271"/>
    </source>
</evidence>
<accession>A0A2S0RHS6</accession>
<evidence type="ECO:0000313" key="7">
    <source>
        <dbReference type="EMBL" id="AWA31234.1"/>
    </source>
</evidence>
<comment type="subcellular location">
    <subcellularLocation>
        <location evidence="1">Membrane</location>
        <topology evidence="1">Multi-pass membrane protein</topology>
    </subcellularLocation>
</comment>
<dbReference type="GO" id="GO:0016020">
    <property type="term" value="C:membrane"/>
    <property type="evidence" value="ECO:0007669"/>
    <property type="project" value="UniProtKB-SubCell"/>
</dbReference>
<evidence type="ECO:0000256" key="4">
    <source>
        <dbReference type="ARBA" id="ARBA00023136"/>
    </source>
</evidence>
<dbReference type="EMBL" id="CP028811">
    <property type="protein sequence ID" value="AWA31234.1"/>
    <property type="molecule type" value="Genomic_DNA"/>
</dbReference>
<dbReference type="AlphaFoldDB" id="A0A2S0RHS6"/>